<feature type="transmembrane region" description="Helical" evidence="1">
    <location>
        <begin position="47"/>
        <end position="67"/>
    </location>
</feature>
<evidence type="ECO:0000313" key="3">
    <source>
        <dbReference type="Proteomes" id="UP000188879"/>
    </source>
</evidence>
<dbReference type="EMBL" id="MLCO01000255">
    <property type="protein sequence ID" value="ONG47977.1"/>
    <property type="molecule type" value="Genomic_DNA"/>
</dbReference>
<proteinExistence type="predicted"/>
<dbReference type="AlphaFoldDB" id="A0A1V2GXB3"/>
<evidence type="ECO:0000256" key="1">
    <source>
        <dbReference type="SAM" id="Phobius"/>
    </source>
</evidence>
<evidence type="ECO:0000313" key="2">
    <source>
        <dbReference type="EMBL" id="ONG47977.1"/>
    </source>
</evidence>
<keyword evidence="1" id="KW-0812">Transmembrane</keyword>
<organism evidence="2 3">
    <name type="scientific">Teichococcus deserti</name>
    <dbReference type="NCBI Taxonomy" id="1817963"/>
    <lineage>
        <taxon>Bacteria</taxon>
        <taxon>Pseudomonadati</taxon>
        <taxon>Pseudomonadota</taxon>
        <taxon>Alphaproteobacteria</taxon>
        <taxon>Acetobacterales</taxon>
        <taxon>Roseomonadaceae</taxon>
        <taxon>Roseomonas</taxon>
    </lineage>
</organism>
<keyword evidence="1" id="KW-1133">Transmembrane helix</keyword>
<reference evidence="2 3" key="1">
    <citation type="submission" date="2016-10" db="EMBL/GenBank/DDBJ databases">
        <title>Draft Genome sequence of Roseomonas sp. strain M3.</title>
        <authorList>
            <person name="Subhash Y."/>
            <person name="Lee S."/>
        </authorList>
    </citation>
    <scope>NUCLEOTIDE SEQUENCE [LARGE SCALE GENOMIC DNA]</scope>
    <source>
        <strain evidence="2 3">M3</strain>
    </source>
</reference>
<dbReference type="Proteomes" id="UP000188879">
    <property type="component" value="Unassembled WGS sequence"/>
</dbReference>
<comment type="caution">
    <text evidence="2">The sequence shown here is derived from an EMBL/GenBank/DDBJ whole genome shotgun (WGS) entry which is preliminary data.</text>
</comment>
<sequence>MTRPFRAPGEPLPTKPAETIKVVVTRREAARAYLRAGHLPPLSLLSLAWFSWTLASAAAGLLIGLLLEGTAL</sequence>
<keyword evidence="3" id="KW-1185">Reference proteome</keyword>
<keyword evidence="1" id="KW-0472">Membrane</keyword>
<accession>A0A1V2GXB3</accession>
<gene>
    <name evidence="2" type="ORF">BKE38_22425</name>
</gene>
<protein>
    <submittedName>
        <fullName evidence="2">Uncharacterized protein</fullName>
    </submittedName>
</protein>
<name>A0A1V2GXB3_9PROT</name>
<dbReference type="RefSeq" id="WP_076959520.1">
    <property type="nucleotide sequence ID" value="NZ_MLCO01000255.1"/>
</dbReference>